<sequence length="99" mass="10952">MPAPAPTPAAVGGERHFRERRPSLLSASLARSEHVVVNVGHPDAPRLISCVKASQGFDWNQDIFLPSYLDHDSIDLERKQDPVEDIVLTEEEAAAIYPH</sequence>
<proteinExistence type="predicted"/>
<reference evidence="1" key="1">
    <citation type="journal article" date="2020" name="Stud. Mycol.">
        <title>101 Dothideomycetes genomes: a test case for predicting lifestyles and emergence of pathogens.</title>
        <authorList>
            <person name="Haridas S."/>
            <person name="Albert R."/>
            <person name="Binder M."/>
            <person name="Bloem J."/>
            <person name="Labutti K."/>
            <person name="Salamov A."/>
            <person name="Andreopoulos B."/>
            <person name="Baker S."/>
            <person name="Barry K."/>
            <person name="Bills G."/>
            <person name="Bluhm B."/>
            <person name="Cannon C."/>
            <person name="Castanera R."/>
            <person name="Culley D."/>
            <person name="Daum C."/>
            <person name="Ezra D."/>
            <person name="Gonzalez J."/>
            <person name="Henrissat B."/>
            <person name="Kuo A."/>
            <person name="Liang C."/>
            <person name="Lipzen A."/>
            <person name="Lutzoni F."/>
            <person name="Magnuson J."/>
            <person name="Mondo S."/>
            <person name="Nolan M."/>
            <person name="Ohm R."/>
            <person name="Pangilinan J."/>
            <person name="Park H.-J."/>
            <person name="Ramirez L."/>
            <person name="Alfaro M."/>
            <person name="Sun H."/>
            <person name="Tritt A."/>
            <person name="Yoshinaga Y."/>
            <person name="Zwiers L.-H."/>
            <person name="Turgeon B."/>
            <person name="Goodwin S."/>
            <person name="Spatafora J."/>
            <person name="Crous P."/>
            <person name="Grigoriev I."/>
        </authorList>
    </citation>
    <scope>NUCLEOTIDE SEQUENCE</scope>
    <source>
        <strain evidence="1">ATCC 16933</strain>
    </source>
</reference>
<protein>
    <submittedName>
        <fullName evidence="1">Uncharacterized protein</fullName>
    </submittedName>
</protein>
<dbReference type="OrthoDB" id="4157259at2759"/>
<accession>A0A6A6NUJ2</accession>
<keyword evidence="2" id="KW-1185">Reference proteome</keyword>
<evidence type="ECO:0000313" key="2">
    <source>
        <dbReference type="Proteomes" id="UP000799766"/>
    </source>
</evidence>
<organism evidence="1 2">
    <name type="scientific">Lineolata rhizophorae</name>
    <dbReference type="NCBI Taxonomy" id="578093"/>
    <lineage>
        <taxon>Eukaryota</taxon>
        <taxon>Fungi</taxon>
        <taxon>Dikarya</taxon>
        <taxon>Ascomycota</taxon>
        <taxon>Pezizomycotina</taxon>
        <taxon>Dothideomycetes</taxon>
        <taxon>Dothideomycetes incertae sedis</taxon>
        <taxon>Lineolatales</taxon>
        <taxon>Lineolataceae</taxon>
        <taxon>Lineolata</taxon>
    </lineage>
</organism>
<dbReference type="Proteomes" id="UP000799766">
    <property type="component" value="Unassembled WGS sequence"/>
</dbReference>
<name>A0A6A6NUJ2_9PEZI</name>
<dbReference type="AlphaFoldDB" id="A0A6A6NUJ2"/>
<dbReference type="EMBL" id="MU001687">
    <property type="protein sequence ID" value="KAF2455409.1"/>
    <property type="molecule type" value="Genomic_DNA"/>
</dbReference>
<gene>
    <name evidence="1" type="ORF">BDY21DRAFT_350766</name>
</gene>
<evidence type="ECO:0000313" key="1">
    <source>
        <dbReference type="EMBL" id="KAF2455409.1"/>
    </source>
</evidence>